<feature type="domain" description="RCC1-like" evidence="8">
    <location>
        <begin position="4"/>
        <end position="346"/>
    </location>
</feature>
<evidence type="ECO:0000259" key="8">
    <source>
        <dbReference type="Pfam" id="PF25390"/>
    </source>
</evidence>
<dbReference type="InterPro" id="IPR013752">
    <property type="entry name" value="KPA_reductase"/>
</dbReference>
<feature type="domain" description="Ketopantoate reductase N-terminal" evidence="6">
    <location>
        <begin position="363"/>
        <end position="514"/>
    </location>
</feature>
<dbReference type="PANTHER" id="PTHR21708:SF30">
    <property type="entry name" value="2-DEHYDROPANTOATE 2-REDUCTASE-RELATED"/>
    <property type="match status" value="1"/>
</dbReference>
<evidence type="ECO:0000256" key="1">
    <source>
        <dbReference type="ARBA" id="ARBA00007870"/>
    </source>
</evidence>
<comment type="similarity">
    <text evidence="1">Belongs to the ketopantoate reductase family.</text>
</comment>
<dbReference type="Gene3D" id="1.10.1040.10">
    <property type="entry name" value="N-(1-d-carboxylethyl)-l-norvaline Dehydrogenase, domain 2"/>
    <property type="match status" value="1"/>
</dbReference>
<reference evidence="9 10" key="1">
    <citation type="journal article" date="2020" name="Microb. Genom.">
        <title>Genetic diversity of clinical and environmental Mucorales isolates obtained from an investigation of mucormycosis cases among solid organ transplant recipients.</title>
        <authorList>
            <person name="Nguyen M.H."/>
            <person name="Kaul D."/>
            <person name="Muto C."/>
            <person name="Cheng S.J."/>
            <person name="Richter R.A."/>
            <person name="Bruno V.M."/>
            <person name="Liu G."/>
            <person name="Beyhan S."/>
            <person name="Sundermann A.J."/>
            <person name="Mounaud S."/>
            <person name="Pasculle A.W."/>
            <person name="Nierman W.C."/>
            <person name="Driscoll E."/>
            <person name="Cumbie R."/>
            <person name="Clancy C.J."/>
            <person name="Dupont C.L."/>
        </authorList>
    </citation>
    <scope>NUCLEOTIDE SEQUENCE [LARGE SCALE GENOMIC DNA]</scope>
    <source>
        <strain evidence="9 10">GL24</strain>
    </source>
</reference>
<dbReference type="GO" id="GO:0005737">
    <property type="term" value="C:cytoplasm"/>
    <property type="evidence" value="ECO:0007669"/>
    <property type="project" value="TreeGrafter"/>
</dbReference>
<dbReference type="EMBL" id="JAANIU010000002">
    <property type="protein sequence ID" value="KAG1576614.1"/>
    <property type="molecule type" value="Genomic_DNA"/>
</dbReference>
<dbReference type="InterPro" id="IPR058923">
    <property type="entry name" value="RCC1-like_dom"/>
</dbReference>
<accession>A0A9P6ZEW9</accession>
<gene>
    <name evidence="9" type="ORF">G6F50_000035</name>
</gene>
<dbReference type="Pfam" id="PF08546">
    <property type="entry name" value="ApbA_C"/>
    <property type="match status" value="1"/>
</dbReference>
<feature type="repeat" description="RCC1" evidence="5">
    <location>
        <begin position="113"/>
        <end position="162"/>
    </location>
</feature>
<dbReference type="PROSITE" id="PS50012">
    <property type="entry name" value="RCC1_3"/>
    <property type="match status" value="4"/>
</dbReference>
<feature type="repeat" description="RCC1" evidence="5">
    <location>
        <begin position="2"/>
        <end position="54"/>
    </location>
</feature>
<dbReference type="SUPFAM" id="SSF50985">
    <property type="entry name" value="RCC1/BLIP-II"/>
    <property type="match status" value="1"/>
</dbReference>
<dbReference type="PRINTS" id="PR00633">
    <property type="entry name" value="RCCNDNSATION"/>
</dbReference>
<dbReference type="Pfam" id="PF02558">
    <property type="entry name" value="ApbA"/>
    <property type="match status" value="1"/>
</dbReference>
<dbReference type="GO" id="GO:0008677">
    <property type="term" value="F:2-dehydropantoate 2-reductase activity"/>
    <property type="evidence" value="ECO:0007669"/>
    <property type="project" value="InterPro"/>
</dbReference>
<dbReference type="InterPro" id="IPR009091">
    <property type="entry name" value="RCC1/BLIP-II"/>
</dbReference>
<evidence type="ECO:0000256" key="4">
    <source>
        <dbReference type="ARBA" id="ARBA00023002"/>
    </source>
</evidence>
<dbReference type="Proteomes" id="UP000740926">
    <property type="component" value="Unassembled WGS sequence"/>
</dbReference>
<evidence type="ECO:0000313" key="10">
    <source>
        <dbReference type="Proteomes" id="UP000740926"/>
    </source>
</evidence>
<dbReference type="InterPro" id="IPR008927">
    <property type="entry name" value="6-PGluconate_DH-like_C_sf"/>
</dbReference>
<feature type="repeat" description="RCC1" evidence="5">
    <location>
        <begin position="217"/>
        <end position="265"/>
    </location>
</feature>
<feature type="domain" description="Ketopantoate reductase C-terminal" evidence="7">
    <location>
        <begin position="544"/>
        <end position="664"/>
    </location>
</feature>
<evidence type="ECO:0000313" key="9">
    <source>
        <dbReference type="EMBL" id="KAG1576614.1"/>
    </source>
</evidence>
<protein>
    <recommendedName>
        <fullName evidence="11">2-dehydropantoate 2-reductase</fullName>
    </recommendedName>
</protein>
<evidence type="ECO:0000256" key="5">
    <source>
        <dbReference type="PROSITE-ProRule" id="PRU00235"/>
    </source>
</evidence>
<dbReference type="Gene3D" id="3.40.50.720">
    <property type="entry name" value="NAD(P)-binding Rossmann-like Domain"/>
    <property type="match status" value="1"/>
</dbReference>
<dbReference type="SUPFAM" id="SSF51735">
    <property type="entry name" value="NAD(P)-binding Rossmann-fold domains"/>
    <property type="match status" value="1"/>
</dbReference>
<evidence type="ECO:0000259" key="6">
    <source>
        <dbReference type="Pfam" id="PF02558"/>
    </source>
</evidence>
<dbReference type="InterPro" id="IPR051402">
    <property type="entry name" value="KPR-Related"/>
</dbReference>
<evidence type="ECO:0000259" key="7">
    <source>
        <dbReference type="Pfam" id="PF08546"/>
    </source>
</evidence>
<proteinExistence type="inferred from homology"/>
<name>A0A9P6ZEW9_9FUNG</name>
<feature type="repeat" description="RCC1" evidence="5">
    <location>
        <begin position="163"/>
        <end position="216"/>
    </location>
</feature>
<keyword evidence="4" id="KW-0560">Oxidoreductase</keyword>
<dbReference type="InterPro" id="IPR013328">
    <property type="entry name" value="6PGD_dom2"/>
</dbReference>
<evidence type="ECO:0000256" key="2">
    <source>
        <dbReference type="ARBA" id="ARBA00022737"/>
    </source>
</evidence>
<dbReference type="PROSITE" id="PS00626">
    <property type="entry name" value="RCC1_2"/>
    <property type="match status" value="2"/>
</dbReference>
<dbReference type="InterPro" id="IPR013332">
    <property type="entry name" value="KPR_N"/>
</dbReference>
<dbReference type="NCBIfam" id="TIGR00745">
    <property type="entry name" value="apbA_panE"/>
    <property type="match status" value="1"/>
</dbReference>
<dbReference type="SUPFAM" id="SSF48179">
    <property type="entry name" value="6-phosphogluconate dehydrogenase C-terminal domain-like"/>
    <property type="match status" value="1"/>
</dbReference>
<comment type="caution">
    <text evidence="9">The sequence shown here is derived from an EMBL/GenBank/DDBJ whole genome shotgun (WGS) entry which is preliminary data.</text>
</comment>
<dbReference type="FunFam" id="1.10.1040.10:FF:000017">
    <property type="entry name" value="2-dehydropantoate 2-reductase"/>
    <property type="match status" value="1"/>
</dbReference>
<organism evidence="9 10">
    <name type="scientific">Rhizopus delemar</name>
    <dbReference type="NCBI Taxonomy" id="936053"/>
    <lineage>
        <taxon>Eukaryota</taxon>
        <taxon>Fungi</taxon>
        <taxon>Fungi incertae sedis</taxon>
        <taxon>Mucoromycota</taxon>
        <taxon>Mucoromycotina</taxon>
        <taxon>Mucoromycetes</taxon>
        <taxon>Mucorales</taxon>
        <taxon>Mucorineae</taxon>
        <taxon>Rhizopodaceae</taxon>
        <taxon>Rhizopus</taxon>
    </lineage>
</organism>
<dbReference type="InterPro" id="IPR000408">
    <property type="entry name" value="Reg_chr_condens"/>
</dbReference>
<dbReference type="AlphaFoldDB" id="A0A9P6ZEW9"/>
<dbReference type="Pfam" id="PF25390">
    <property type="entry name" value="WD40_RLD"/>
    <property type="match status" value="1"/>
</dbReference>
<dbReference type="PANTHER" id="PTHR21708">
    <property type="entry name" value="PROBABLE 2-DEHYDROPANTOATE 2-REDUCTASE"/>
    <property type="match status" value="1"/>
</dbReference>
<keyword evidence="3" id="KW-0521">NADP</keyword>
<evidence type="ECO:0008006" key="11">
    <source>
        <dbReference type="Google" id="ProtNLM"/>
    </source>
</evidence>
<keyword evidence="2" id="KW-0677">Repeat</keyword>
<dbReference type="Gene3D" id="2.130.10.30">
    <property type="entry name" value="Regulator of chromosome condensation 1/beta-lactamase-inhibitor protein II"/>
    <property type="match status" value="2"/>
</dbReference>
<dbReference type="GO" id="GO:0015940">
    <property type="term" value="P:pantothenate biosynthetic process"/>
    <property type="evidence" value="ECO:0007669"/>
    <property type="project" value="InterPro"/>
</dbReference>
<dbReference type="InterPro" id="IPR003710">
    <property type="entry name" value="ApbA"/>
</dbReference>
<keyword evidence="10" id="KW-1185">Reference proteome</keyword>
<sequence length="704" mass="77743">MSKLYGFGSNGNGQLGLGHVEDTHKPTLCIGIPDHEVIIKISGGGNHSAVVTESGKVYFAGFSQLGENYMQYILKAPPEKQQAWTVYQERFSEIKWKDVACGWASTLLLSQEGKVYGVGSSRWNEIDGKKDNKEQELTEILIHEDIVSVSCGWRHAVALSNEGNVFGWGWGRHGQLGPSKVETDKKDIRSIQKIELPQKILQVACGHLYTIFRAEDGSVYGVGSNKYGQLDNEDNEVRIVEPRVVYRNSVYIDAGWHHTLSLGSVGELKASGRKDHGQITKSHLLQNIKQFCCGSEHTLAIQGDRLIGWGWNEHGNCATDKDFTDEPIVISTSTKIRAFGAGCATSWFAVIKRFYSMSTSPRILTVGTGAVGAIYSWRLAKSCEITAVCRSNFQNVLEKGFDINSAKFGQETFHPHKVVCTVSDSVTSVPFDYVLVTLKALPEVYNVADIISPAIKDENTAIVLIQNGLGVEEPIVERFPNNPIISIVAYIGTSQHEPGKITMLGNESLIVGKYLKAKRSSVKQQAKLVEYLKKGGVDVQEVDDIEKTRWQKLLWNASFSPICTLTGMNTNEVLENEEATKAVKALINEMVKVANAEGCDFDVEQQTETMIARTYATAKNYKPSMQLDKERGSPMEIEAILGNALKRAKTRGLSVPQLEMVHSIYIPLLFAQGLLGIGLVQLARSPVFLNKLTFSSLEYVALDL</sequence>
<dbReference type="InterPro" id="IPR036291">
    <property type="entry name" value="NAD(P)-bd_dom_sf"/>
</dbReference>
<evidence type="ECO:0000256" key="3">
    <source>
        <dbReference type="ARBA" id="ARBA00022857"/>
    </source>
</evidence>